<dbReference type="InterPro" id="IPR036397">
    <property type="entry name" value="RNaseH_sf"/>
</dbReference>
<dbReference type="SUPFAM" id="SSF53098">
    <property type="entry name" value="Ribonuclease H-like"/>
    <property type="match status" value="1"/>
</dbReference>
<dbReference type="InterPro" id="IPR025246">
    <property type="entry name" value="IS30-like_HTH"/>
</dbReference>
<dbReference type="GO" id="GO:0015074">
    <property type="term" value="P:DNA integration"/>
    <property type="evidence" value="ECO:0007669"/>
    <property type="project" value="InterPro"/>
</dbReference>
<dbReference type="PANTHER" id="PTHR10948">
    <property type="entry name" value="TRANSPOSASE"/>
    <property type="match status" value="1"/>
</dbReference>
<comment type="caution">
    <text evidence="3">The sequence shown here is derived from an EMBL/GenBank/DDBJ whole genome shotgun (WGS) entry which is preliminary data.</text>
</comment>
<dbReference type="GO" id="GO:0004803">
    <property type="term" value="F:transposase activity"/>
    <property type="evidence" value="ECO:0007669"/>
    <property type="project" value="TreeGrafter"/>
</dbReference>
<reference evidence="3" key="2">
    <citation type="submission" date="2023-01" db="EMBL/GenBank/DDBJ databases">
        <authorList>
            <person name="Sun Q."/>
            <person name="Evtushenko L."/>
        </authorList>
    </citation>
    <scope>NUCLEOTIDE SEQUENCE</scope>
    <source>
        <strain evidence="3">VKM Ac-2007</strain>
    </source>
</reference>
<evidence type="ECO:0000313" key="3">
    <source>
        <dbReference type="EMBL" id="GLK09169.1"/>
    </source>
</evidence>
<dbReference type="Pfam" id="PF00665">
    <property type="entry name" value="rve"/>
    <property type="match status" value="1"/>
</dbReference>
<dbReference type="NCBIfam" id="NF033563">
    <property type="entry name" value="transpos_IS30"/>
    <property type="match status" value="1"/>
</dbReference>
<accession>A0A9W6I182</accession>
<keyword evidence="4" id="KW-1185">Reference proteome</keyword>
<sequence>MHRSPGRSWIQTINATLRVDGWIVARVGRPGMSDAMKEDLWRRWRAGDSISVISRALGKPSGSVFTVLKHHGGIAPAERVRRADRLSAEDRKAISRGLEAGASLRSIAVSIGRSASTVSREAARNGGRVKYRAVAAEQRAQEQARRPKPSALQDNPVLRQPVIELLDNEWSPEQIVGHLRLMHAGNPLMRISHESIYRAIYTTRWKVIPRELCTKPRTRRPIRKNKKNTVKGQWRSQIAGARPIEERPDAANARIELGHLEGDLIAGAKNSQVATLVDRKSRYLTMGALPSRHTTTVIPALQQAFSRLNARLLSTLTWDRGMELAGHRLLTEATGVDVFFAAPRSPWQRGTNENTNKLIQQYLPKGTDLSLYSQADLDALAARLNNRPRKCLGYRTPAHCVALTL</sequence>
<organism evidence="3 4">
    <name type="scientific">Streptosporangium carneum</name>
    <dbReference type="NCBI Taxonomy" id="47481"/>
    <lineage>
        <taxon>Bacteria</taxon>
        <taxon>Bacillati</taxon>
        <taxon>Actinomycetota</taxon>
        <taxon>Actinomycetes</taxon>
        <taxon>Streptosporangiales</taxon>
        <taxon>Streptosporangiaceae</taxon>
        <taxon>Streptosporangium</taxon>
    </lineage>
</organism>
<gene>
    <name evidence="3" type="primary">insI1</name>
    <name evidence="3" type="ORF">GCM10017600_25750</name>
</gene>
<feature type="domain" description="Integrase catalytic" evidence="2">
    <location>
        <begin position="244"/>
        <end position="405"/>
    </location>
</feature>
<keyword evidence="1" id="KW-0233">DNA recombination</keyword>
<evidence type="ECO:0000256" key="1">
    <source>
        <dbReference type="ARBA" id="ARBA00023172"/>
    </source>
</evidence>
<dbReference type="Gene3D" id="3.30.420.10">
    <property type="entry name" value="Ribonuclease H-like superfamily/Ribonuclease H"/>
    <property type="match status" value="1"/>
</dbReference>
<dbReference type="GO" id="GO:0005829">
    <property type="term" value="C:cytosol"/>
    <property type="evidence" value="ECO:0007669"/>
    <property type="project" value="TreeGrafter"/>
</dbReference>
<dbReference type="InterPro" id="IPR051917">
    <property type="entry name" value="Transposase-Integrase"/>
</dbReference>
<dbReference type="InterPro" id="IPR053392">
    <property type="entry name" value="Transposase_IS30-like"/>
</dbReference>
<reference evidence="3" key="1">
    <citation type="journal article" date="2014" name="Int. J. Syst. Evol. Microbiol.">
        <title>Complete genome sequence of Corynebacterium casei LMG S-19264T (=DSM 44701T), isolated from a smear-ripened cheese.</title>
        <authorList>
            <consortium name="US DOE Joint Genome Institute (JGI-PGF)"/>
            <person name="Walter F."/>
            <person name="Albersmeier A."/>
            <person name="Kalinowski J."/>
            <person name="Ruckert C."/>
        </authorList>
    </citation>
    <scope>NUCLEOTIDE SEQUENCE</scope>
    <source>
        <strain evidence="3">VKM Ac-2007</strain>
    </source>
</reference>
<dbReference type="GO" id="GO:0003676">
    <property type="term" value="F:nucleic acid binding"/>
    <property type="evidence" value="ECO:0007669"/>
    <property type="project" value="InterPro"/>
</dbReference>
<dbReference type="Proteomes" id="UP001143474">
    <property type="component" value="Unassembled WGS sequence"/>
</dbReference>
<dbReference type="GO" id="GO:0006310">
    <property type="term" value="P:DNA recombination"/>
    <property type="evidence" value="ECO:0007669"/>
    <property type="project" value="UniProtKB-KW"/>
</dbReference>
<dbReference type="EMBL" id="BSEV01000004">
    <property type="protein sequence ID" value="GLK09169.1"/>
    <property type="molecule type" value="Genomic_DNA"/>
</dbReference>
<dbReference type="PANTHER" id="PTHR10948:SF23">
    <property type="entry name" value="TRANSPOSASE INSI FOR INSERTION SEQUENCE ELEMENT IS30A-RELATED"/>
    <property type="match status" value="1"/>
</dbReference>
<dbReference type="PROSITE" id="PS50994">
    <property type="entry name" value="INTEGRASE"/>
    <property type="match status" value="1"/>
</dbReference>
<evidence type="ECO:0000313" key="4">
    <source>
        <dbReference type="Proteomes" id="UP001143474"/>
    </source>
</evidence>
<dbReference type="GO" id="GO:0032196">
    <property type="term" value="P:transposition"/>
    <property type="evidence" value="ECO:0007669"/>
    <property type="project" value="TreeGrafter"/>
</dbReference>
<dbReference type="InterPro" id="IPR012337">
    <property type="entry name" value="RNaseH-like_sf"/>
</dbReference>
<dbReference type="InterPro" id="IPR001584">
    <property type="entry name" value="Integrase_cat-core"/>
</dbReference>
<dbReference type="AlphaFoldDB" id="A0A9W6I182"/>
<proteinExistence type="predicted"/>
<name>A0A9W6I182_9ACTN</name>
<dbReference type="Pfam" id="PF13936">
    <property type="entry name" value="HTH_38"/>
    <property type="match status" value="1"/>
</dbReference>
<protein>
    <submittedName>
        <fullName evidence="3">Transposase InsI for insertion sequence element IS30A</fullName>
    </submittedName>
</protein>
<evidence type="ECO:0000259" key="2">
    <source>
        <dbReference type="PROSITE" id="PS50994"/>
    </source>
</evidence>